<dbReference type="EMBL" id="JACHJT010000001">
    <property type="protein sequence ID" value="MBB4933793.1"/>
    <property type="molecule type" value="Genomic_DNA"/>
</dbReference>
<protein>
    <recommendedName>
        <fullName evidence="5">DUF3558 domain-containing protein</fullName>
    </recommendedName>
</protein>
<evidence type="ECO:0000313" key="3">
    <source>
        <dbReference type="EMBL" id="MBB4933793.1"/>
    </source>
</evidence>
<accession>A0A7W7W4N9</accession>
<keyword evidence="2" id="KW-0472">Membrane</keyword>
<dbReference type="Proteomes" id="UP000523007">
    <property type="component" value="Unassembled WGS sequence"/>
</dbReference>
<dbReference type="AlphaFoldDB" id="A0A7W7W4N9"/>
<organism evidence="3 4">
    <name type="scientific">Lipingzhangella halophila</name>
    <dbReference type="NCBI Taxonomy" id="1783352"/>
    <lineage>
        <taxon>Bacteria</taxon>
        <taxon>Bacillati</taxon>
        <taxon>Actinomycetota</taxon>
        <taxon>Actinomycetes</taxon>
        <taxon>Streptosporangiales</taxon>
        <taxon>Nocardiopsidaceae</taxon>
        <taxon>Lipingzhangella</taxon>
    </lineage>
</organism>
<proteinExistence type="predicted"/>
<feature type="compositionally biased region" description="Low complexity" evidence="1">
    <location>
        <begin position="21"/>
        <end position="32"/>
    </location>
</feature>
<keyword evidence="4" id="KW-1185">Reference proteome</keyword>
<keyword evidence="2" id="KW-1133">Transmembrane helix</keyword>
<keyword evidence="2" id="KW-0812">Transmembrane</keyword>
<evidence type="ECO:0000256" key="1">
    <source>
        <dbReference type="SAM" id="MobiDB-lite"/>
    </source>
</evidence>
<evidence type="ECO:0000313" key="4">
    <source>
        <dbReference type="Proteomes" id="UP000523007"/>
    </source>
</evidence>
<dbReference type="SUPFAM" id="SSF81995">
    <property type="entry name" value="beta-sandwich domain of Sec23/24"/>
    <property type="match status" value="1"/>
</dbReference>
<evidence type="ECO:0000256" key="2">
    <source>
        <dbReference type="SAM" id="Phobius"/>
    </source>
</evidence>
<gene>
    <name evidence="3" type="ORF">F4561_004613</name>
</gene>
<name>A0A7W7W4N9_9ACTN</name>
<dbReference type="RefSeq" id="WP_184581349.1">
    <property type="nucleotide sequence ID" value="NZ_JACHJT010000001.1"/>
</dbReference>
<evidence type="ECO:0008006" key="5">
    <source>
        <dbReference type="Google" id="ProtNLM"/>
    </source>
</evidence>
<feature type="transmembrane region" description="Helical" evidence="2">
    <location>
        <begin position="62"/>
        <end position="85"/>
    </location>
</feature>
<sequence>MAGYPPAPPPPGQPGPPQGPYGPQNPYGAQQPYGPPGSGPPPGPGGPVPPPPHQPPRRRNGLLVAGIAGGVAVLVVVGVTTWAVLGHAPPYSSAGECDELLTEDVLTSVAGAEEAEVERLAGPGYRAAHEEYEDWAVCLASPDPDEPWTGRDTTVRVSTSLHAPEPEDDDYSEVRRYVERNYEKGLDGIAETSAEVDTREIPTGDGGIAFSVEDTHREVLASGTGNKRGHAVFTTRNLRVSIEYSGTSDVSAEEHLETVVDLANAMNRRISRTVETE</sequence>
<comment type="caution">
    <text evidence="3">The sequence shown here is derived from an EMBL/GenBank/DDBJ whole genome shotgun (WGS) entry which is preliminary data.</text>
</comment>
<feature type="compositionally biased region" description="Pro residues" evidence="1">
    <location>
        <begin position="1"/>
        <end position="20"/>
    </location>
</feature>
<reference evidence="3 4" key="1">
    <citation type="submission" date="2020-08" db="EMBL/GenBank/DDBJ databases">
        <title>Sequencing the genomes of 1000 actinobacteria strains.</title>
        <authorList>
            <person name="Klenk H.-P."/>
        </authorList>
    </citation>
    <scope>NUCLEOTIDE SEQUENCE [LARGE SCALE GENOMIC DNA]</scope>
    <source>
        <strain evidence="3 4">DSM 102030</strain>
    </source>
</reference>
<feature type="compositionally biased region" description="Pro residues" evidence="1">
    <location>
        <begin position="33"/>
        <end position="54"/>
    </location>
</feature>
<feature type="region of interest" description="Disordered" evidence="1">
    <location>
        <begin position="1"/>
        <end position="60"/>
    </location>
</feature>